<dbReference type="GO" id="GO:0004065">
    <property type="term" value="F:arylsulfatase activity"/>
    <property type="evidence" value="ECO:0007669"/>
    <property type="project" value="TreeGrafter"/>
</dbReference>
<dbReference type="PANTHER" id="PTHR42693:SF53">
    <property type="entry name" value="ENDO-4-O-SULFATASE"/>
    <property type="match status" value="1"/>
</dbReference>
<feature type="signal peptide" evidence="3">
    <location>
        <begin position="1"/>
        <end position="26"/>
    </location>
</feature>
<proteinExistence type="inferred from homology"/>
<keyword evidence="6" id="KW-1185">Reference proteome</keyword>
<dbReference type="InterPro" id="IPR017850">
    <property type="entry name" value="Alkaline_phosphatase_core_sf"/>
</dbReference>
<dbReference type="AlphaFoldDB" id="A0A178IP70"/>
<dbReference type="Gene3D" id="3.30.1120.10">
    <property type="match status" value="1"/>
</dbReference>
<dbReference type="Gene3D" id="3.40.720.10">
    <property type="entry name" value="Alkaline Phosphatase, subunit A"/>
    <property type="match status" value="1"/>
</dbReference>
<dbReference type="EMBL" id="LRRQ01000042">
    <property type="protein sequence ID" value="OAM91029.1"/>
    <property type="molecule type" value="Genomic_DNA"/>
</dbReference>
<evidence type="ECO:0000259" key="4">
    <source>
        <dbReference type="Pfam" id="PF00884"/>
    </source>
</evidence>
<evidence type="ECO:0000256" key="2">
    <source>
        <dbReference type="ARBA" id="ARBA00022801"/>
    </source>
</evidence>
<dbReference type="RefSeq" id="WP_068769156.1">
    <property type="nucleotide sequence ID" value="NZ_CP109796.1"/>
</dbReference>
<evidence type="ECO:0000313" key="6">
    <source>
        <dbReference type="Proteomes" id="UP000078486"/>
    </source>
</evidence>
<organism evidence="5 6">
    <name type="scientific">Termitidicoccus mucosus</name>
    <dbReference type="NCBI Taxonomy" id="1184151"/>
    <lineage>
        <taxon>Bacteria</taxon>
        <taxon>Pseudomonadati</taxon>
        <taxon>Verrucomicrobiota</taxon>
        <taxon>Opitutia</taxon>
        <taxon>Opitutales</taxon>
        <taxon>Opitutaceae</taxon>
        <taxon>Termitidicoccus</taxon>
    </lineage>
</organism>
<evidence type="ECO:0000256" key="3">
    <source>
        <dbReference type="SAM" id="SignalP"/>
    </source>
</evidence>
<dbReference type="STRING" id="1184151.AW736_05180"/>
<dbReference type="Pfam" id="PF00884">
    <property type="entry name" value="Sulfatase"/>
    <property type="match status" value="1"/>
</dbReference>
<dbReference type="SUPFAM" id="SSF53649">
    <property type="entry name" value="Alkaline phosphatase-like"/>
    <property type="match status" value="1"/>
</dbReference>
<dbReference type="Proteomes" id="UP000078486">
    <property type="component" value="Unassembled WGS sequence"/>
</dbReference>
<feature type="domain" description="Sulfatase N-terminal" evidence="4">
    <location>
        <begin position="44"/>
        <end position="369"/>
    </location>
</feature>
<dbReference type="CDD" id="cd16146">
    <property type="entry name" value="ARS_like"/>
    <property type="match status" value="1"/>
</dbReference>
<sequence>MKHITRILAKSSAALLAAPLALPLFAAPAASDNPKSAIQNPKSPNVIVILTDDQSYAELGATGNPVIRTPNLDRFARQSVSLVNFNTMPVCSPTRACLMIGRDYYRSGLTDTWMGRSMMDPSTTTLAQMFADHGYRTGIFGKWHLGDNYPRRAMDKGFQESLVLNGGGLGQPSDAPDPADELGAYFNAHMLHNGKWITTDGYVSDVITAAAMQFIEQNRDRPFFVYLPFNCPHSPHQVPDEYRKHYPPASFDPAKYPAAGNPIPTKRNPEELARVYGMVENIDDNIGRLLAQLDELKLADDTIVVFFSDNGSQQHAGYNGGLRGWKGSTFEGGIHQFCFIRWPAQLKAGTQVTPIASVIDLAPTLLDLAAAQPPQQTTATFDGRSLVPLMRGTQTAADWPDRALFFQWHRGDTPERYRTMSVRTQNWKLVQPLGGGGETWNGKTNFMLFDMATDPFEMHNVAEQHPGRVAEMKKTYDTWFDNILRNRDFDKPQRITVGAPQENPVLLTRQDWRGPKANWSPAGHGFWEISVVTAARYDIKIYFDPFKKDGEASIAFPGARGLRKFFAAGDTELVFKNIALPARDGRFEVTVKTELSVRGVKYVELTRLP</sequence>
<reference evidence="5 6" key="1">
    <citation type="submission" date="2016-01" db="EMBL/GenBank/DDBJ databases">
        <title>High potential of lignocellulose degradation of a new Verrucomicrobia species.</title>
        <authorList>
            <person name="Wang Y."/>
            <person name="Shi Y."/>
            <person name="Qiu Z."/>
            <person name="Liu S."/>
            <person name="Yang H."/>
        </authorList>
    </citation>
    <scope>NUCLEOTIDE SEQUENCE [LARGE SCALE GENOMIC DNA]</scope>
    <source>
        <strain evidence="5 6">TSB47</strain>
    </source>
</reference>
<dbReference type="InterPro" id="IPR050738">
    <property type="entry name" value="Sulfatase"/>
</dbReference>
<gene>
    <name evidence="5" type="ORF">AW736_05180</name>
</gene>
<keyword evidence="2" id="KW-0378">Hydrolase</keyword>
<protein>
    <recommendedName>
        <fullName evidence="4">Sulfatase N-terminal domain-containing protein</fullName>
    </recommendedName>
</protein>
<accession>A0A178IP70</accession>
<evidence type="ECO:0000313" key="5">
    <source>
        <dbReference type="EMBL" id="OAM91029.1"/>
    </source>
</evidence>
<dbReference type="PANTHER" id="PTHR42693">
    <property type="entry name" value="ARYLSULFATASE FAMILY MEMBER"/>
    <property type="match status" value="1"/>
</dbReference>
<name>A0A178IP70_9BACT</name>
<comment type="caution">
    <text evidence="5">The sequence shown here is derived from an EMBL/GenBank/DDBJ whole genome shotgun (WGS) entry which is preliminary data.</text>
</comment>
<evidence type="ECO:0000256" key="1">
    <source>
        <dbReference type="ARBA" id="ARBA00008779"/>
    </source>
</evidence>
<dbReference type="InterPro" id="IPR000917">
    <property type="entry name" value="Sulfatase_N"/>
</dbReference>
<feature type="chain" id="PRO_5008089260" description="Sulfatase N-terminal domain-containing protein" evidence="3">
    <location>
        <begin position="27"/>
        <end position="609"/>
    </location>
</feature>
<comment type="similarity">
    <text evidence="1">Belongs to the sulfatase family.</text>
</comment>
<keyword evidence="3" id="KW-0732">Signal</keyword>